<reference evidence="10" key="1">
    <citation type="submission" date="2015-04" db="EMBL/GenBank/DDBJ databases">
        <title>The genome sequence of the plant pathogenic Rhizarian Plasmodiophora brassicae reveals insights in its biotrophic life cycle and the origin of chitin synthesis.</title>
        <authorList>
            <person name="Schwelm A."/>
            <person name="Fogelqvist J."/>
            <person name="Knaust A."/>
            <person name="Julke S."/>
            <person name="Lilja T."/>
            <person name="Dhandapani V."/>
            <person name="Bonilla-Rosso G."/>
            <person name="Karlsson M."/>
            <person name="Shevchenko A."/>
            <person name="Choi S.R."/>
            <person name="Kim H.G."/>
            <person name="Park J.Y."/>
            <person name="Lim Y.P."/>
            <person name="Ludwig-Muller J."/>
            <person name="Dixelius C."/>
        </authorList>
    </citation>
    <scope>NUCLEOTIDE SEQUENCE</scope>
    <source>
        <tissue evidence="10">Potato root galls</tissue>
    </source>
</reference>
<dbReference type="InterPro" id="IPR001965">
    <property type="entry name" value="Znf_PHD"/>
</dbReference>
<dbReference type="PROSITE" id="PS51321">
    <property type="entry name" value="TFIIS_CENTRAL"/>
    <property type="match status" value="1"/>
</dbReference>
<dbReference type="SMART" id="SM00249">
    <property type="entry name" value="PHD"/>
    <property type="match status" value="1"/>
</dbReference>
<dbReference type="PROSITE" id="PS01359">
    <property type="entry name" value="ZF_PHD_1"/>
    <property type="match status" value="1"/>
</dbReference>
<dbReference type="GO" id="GO:0045893">
    <property type="term" value="P:positive regulation of DNA-templated transcription"/>
    <property type="evidence" value="ECO:0007669"/>
    <property type="project" value="TreeGrafter"/>
</dbReference>
<dbReference type="Pfam" id="PF00628">
    <property type="entry name" value="PHD"/>
    <property type="match status" value="1"/>
</dbReference>
<feature type="region of interest" description="Disordered" evidence="7">
    <location>
        <begin position="717"/>
        <end position="780"/>
    </location>
</feature>
<dbReference type="InterPro" id="IPR011011">
    <property type="entry name" value="Znf_FYVE_PHD"/>
</dbReference>
<dbReference type="InterPro" id="IPR019787">
    <property type="entry name" value="Znf_PHD-finger"/>
</dbReference>
<dbReference type="GO" id="GO:0048188">
    <property type="term" value="C:Set1C/COMPASS complex"/>
    <property type="evidence" value="ECO:0007669"/>
    <property type="project" value="InterPro"/>
</dbReference>
<sequence>SVMVAVSAQTDAERRRSSRPKQHRAIEPHPLEMAFSDGSHSSSSANENDYSDATVEKQVYCFCRSPDDGKLMVQCDCCFEWFHAACVKLNANDDMSHWVCRTCSKDDDVPATLPTSNTVSTVDSSIAIPSNQLVPRSPTRVQVTQGTVLVSMAPLPSMLQYRLDCQNALAKVVPKSLAIQIEEAAHDWSECRPTSEAIRSYKTKMREIVLNLKINSDLRQSVIDGLLSPSELVAKDVSLLAAPDLIASRSEEKQNSISSRIKNDEEPELEVSPVDIPIPSQPDIILPDLSDYPVDEGTSSEIITSFPSSTEPSSTEAASIAVSASEMESSADLQESSPMLFEEPEPFPSHDMVDDPDQPRVDWLGTLSISAQDDGFRLHANIVNPECKSDRQRLGKMQNSLFVHGRIEPSAVHKFVMQVHALSKSVQPTDRFKHKRLALVEFHVGSDDVSAKNCSDFIKQYADRSRIPVIDNTELGILLYFISPVFGLNAMWSQVLFDVFGRSSPPANAEIWAIAVITAQSKLATTKRSHHRPIVKPPSDQATTIRFADAQSTAQVNSEEPTLLTPFVDPMLIQHPLPTLQQLEHLESALAAEALHDIDPHTVQENQQEYYSEHWPPENYRPAEAFYFDDRYQPRRPDFAQANRSENVRYPPAGHRSESDRFASQETIHGGSDRYSAPVHQRGNDLIYAPAAQQADEDRYTPPMHPDRYAVVHQQLQRGDERYGPIPNQQGYRRDWVAPYRSPPRRVRSTDRAPRDQGRGHRGQDRRRFKPSSGRFNNSR</sequence>
<keyword evidence="2" id="KW-0479">Metal-binding</keyword>
<evidence type="ECO:0000256" key="5">
    <source>
        <dbReference type="ARBA" id="ARBA00023242"/>
    </source>
</evidence>
<dbReference type="Gene3D" id="3.30.40.10">
    <property type="entry name" value="Zinc/RING finger domain, C3HC4 (zinc finger)"/>
    <property type="match status" value="1"/>
</dbReference>
<evidence type="ECO:0000256" key="4">
    <source>
        <dbReference type="ARBA" id="ARBA00022833"/>
    </source>
</evidence>
<evidence type="ECO:0000256" key="7">
    <source>
        <dbReference type="SAM" id="MobiDB-lite"/>
    </source>
</evidence>
<feature type="non-terminal residue" evidence="10">
    <location>
        <position position="1"/>
    </location>
</feature>
<dbReference type="GO" id="GO:0008270">
    <property type="term" value="F:zinc ion binding"/>
    <property type="evidence" value="ECO:0007669"/>
    <property type="project" value="UniProtKB-KW"/>
</dbReference>
<dbReference type="PANTHER" id="PTHR46174">
    <property type="entry name" value="CXXC-TYPE ZINC FINGER PROTEIN 1"/>
    <property type="match status" value="1"/>
</dbReference>
<dbReference type="PROSITE" id="PS50016">
    <property type="entry name" value="ZF_PHD_2"/>
    <property type="match status" value="1"/>
</dbReference>
<proteinExistence type="predicted"/>
<name>A0A0H5QMM4_9EUKA</name>
<dbReference type="InterPro" id="IPR019786">
    <property type="entry name" value="Zinc_finger_PHD-type_CS"/>
</dbReference>
<feature type="region of interest" description="Disordered" evidence="7">
    <location>
        <begin position="641"/>
        <end position="678"/>
    </location>
</feature>
<evidence type="ECO:0000256" key="6">
    <source>
        <dbReference type="PROSITE-ProRule" id="PRU00146"/>
    </source>
</evidence>
<evidence type="ECO:0000256" key="2">
    <source>
        <dbReference type="ARBA" id="ARBA00022723"/>
    </source>
</evidence>
<evidence type="ECO:0000256" key="1">
    <source>
        <dbReference type="ARBA" id="ARBA00004123"/>
    </source>
</evidence>
<evidence type="ECO:0000259" key="8">
    <source>
        <dbReference type="PROSITE" id="PS50016"/>
    </source>
</evidence>
<keyword evidence="3 6" id="KW-0863">Zinc-finger</keyword>
<dbReference type="InterPro" id="IPR013083">
    <property type="entry name" value="Znf_RING/FYVE/PHD"/>
</dbReference>
<dbReference type="AlphaFoldDB" id="A0A0H5QMM4"/>
<evidence type="ECO:0000256" key="3">
    <source>
        <dbReference type="ARBA" id="ARBA00022771"/>
    </source>
</evidence>
<accession>A0A0H5QMM4</accession>
<organism evidence="10">
    <name type="scientific">Spongospora subterranea</name>
    <dbReference type="NCBI Taxonomy" id="70186"/>
    <lineage>
        <taxon>Eukaryota</taxon>
        <taxon>Sar</taxon>
        <taxon>Rhizaria</taxon>
        <taxon>Endomyxa</taxon>
        <taxon>Phytomyxea</taxon>
        <taxon>Plasmodiophorida</taxon>
        <taxon>Plasmodiophoridae</taxon>
        <taxon>Spongospora</taxon>
    </lineage>
</organism>
<protein>
    <recommendedName>
        <fullName evidence="11">PHD-type domain-containing protein</fullName>
    </recommendedName>
</protein>
<keyword evidence="5" id="KW-0539">Nucleus</keyword>
<feature type="region of interest" description="Disordered" evidence="7">
    <location>
        <begin position="296"/>
        <end position="320"/>
    </location>
</feature>
<evidence type="ECO:0000313" key="10">
    <source>
        <dbReference type="EMBL" id="CRZ02797.1"/>
    </source>
</evidence>
<dbReference type="InterPro" id="IPR003618">
    <property type="entry name" value="TFIIS_cen_dom"/>
</dbReference>
<dbReference type="InterPro" id="IPR036575">
    <property type="entry name" value="TFIIS_cen_dom_sf"/>
</dbReference>
<evidence type="ECO:0000259" key="9">
    <source>
        <dbReference type="PROSITE" id="PS51321"/>
    </source>
</evidence>
<feature type="compositionally biased region" description="Low complexity" evidence="7">
    <location>
        <begin position="302"/>
        <end position="320"/>
    </location>
</feature>
<keyword evidence="4" id="KW-0862">Zinc</keyword>
<feature type="compositionally biased region" description="Low complexity" evidence="7">
    <location>
        <begin position="34"/>
        <end position="49"/>
    </location>
</feature>
<dbReference type="Pfam" id="PF07500">
    <property type="entry name" value="TFIIS_M"/>
    <property type="match status" value="1"/>
</dbReference>
<comment type="subcellular location">
    <subcellularLocation>
        <location evidence="1">Nucleus</location>
    </subcellularLocation>
</comment>
<dbReference type="Gene3D" id="1.10.472.30">
    <property type="entry name" value="Transcription elongation factor S-II, central domain"/>
    <property type="match status" value="1"/>
</dbReference>
<dbReference type="EMBL" id="HACM01002355">
    <property type="protein sequence ID" value="CRZ02797.1"/>
    <property type="molecule type" value="Transcribed_RNA"/>
</dbReference>
<feature type="region of interest" description="Disordered" evidence="7">
    <location>
        <begin position="1"/>
        <end position="49"/>
    </location>
</feature>
<evidence type="ECO:0008006" key="11">
    <source>
        <dbReference type="Google" id="ProtNLM"/>
    </source>
</evidence>
<dbReference type="SUPFAM" id="SSF57903">
    <property type="entry name" value="FYVE/PHD zinc finger"/>
    <property type="match status" value="1"/>
</dbReference>
<dbReference type="SUPFAM" id="SSF46942">
    <property type="entry name" value="Elongation factor TFIIS domain 2"/>
    <property type="match status" value="1"/>
</dbReference>
<feature type="domain" description="TFIIS central" evidence="9">
    <location>
        <begin position="161"/>
        <end position="268"/>
    </location>
</feature>
<dbReference type="PANTHER" id="PTHR46174:SF1">
    <property type="entry name" value="CXXC-TYPE ZINC FINGER PROTEIN 1"/>
    <property type="match status" value="1"/>
</dbReference>
<dbReference type="InterPro" id="IPR037869">
    <property type="entry name" value="Spp1/CFP1"/>
</dbReference>
<feature type="compositionally biased region" description="Basic and acidic residues" evidence="7">
    <location>
        <begin position="748"/>
        <end position="763"/>
    </location>
</feature>
<dbReference type="GO" id="GO:0006351">
    <property type="term" value="P:DNA-templated transcription"/>
    <property type="evidence" value="ECO:0007669"/>
    <property type="project" value="InterPro"/>
</dbReference>
<feature type="region of interest" description="Disordered" evidence="7">
    <location>
        <begin position="251"/>
        <end position="282"/>
    </location>
</feature>
<feature type="domain" description="PHD-type" evidence="8">
    <location>
        <begin position="58"/>
        <end position="106"/>
    </location>
</feature>